<dbReference type="RefSeq" id="WP_106893722.1">
    <property type="nucleotide sequence ID" value="NZ_CP027860.1"/>
</dbReference>
<dbReference type="GO" id="GO:0005829">
    <property type="term" value="C:cytosol"/>
    <property type="evidence" value="ECO:0007669"/>
    <property type="project" value="TreeGrafter"/>
</dbReference>
<evidence type="ECO:0000256" key="1">
    <source>
        <dbReference type="ARBA" id="ARBA00004496"/>
    </source>
</evidence>
<dbReference type="InterPro" id="IPR036192">
    <property type="entry name" value="Cell_div_ZapA-like_sf"/>
</dbReference>
<evidence type="ECO:0000256" key="6">
    <source>
        <dbReference type="ARBA" id="ARBA00023054"/>
    </source>
</evidence>
<dbReference type="Gene3D" id="3.30.160.880">
    <property type="entry name" value="Cell division protein ZapA protomer, N-terminal domain"/>
    <property type="match status" value="1"/>
</dbReference>
<evidence type="ECO:0000256" key="8">
    <source>
        <dbReference type="ARBA" id="ARBA00023306"/>
    </source>
</evidence>
<dbReference type="PANTHER" id="PTHR34981">
    <property type="entry name" value="CELL DIVISION PROTEIN ZAPA"/>
    <property type="match status" value="1"/>
</dbReference>
<dbReference type="GO" id="GO:0000921">
    <property type="term" value="P:septin ring assembly"/>
    <property type="evidence" value="ECO:0007669"/>
    <property type="project" value="TreeGrafter"/>
</dbReference>
<dbReference type="Pfam" id="PF05164">
    <property type="entry name" value="ZapA"/>
    <property type="match status" value="1"/>
</dbReference>
<dbReference type="Gene3D" id="1.20.5.50">
    <property type="match status" value="1"/>
</dbReference>
<keyword evidence="4" id="KW-0963">Cytoplasm</keyword>
<gene>
    <name evidence="12" type="ORF">C7S18_22665</name>
</gene>
<dbReference type="SUPFAM" id="SSF102829">
    <property type="entry name" value="Cell division protein ZapA-like"/>
    <property type="match status" value="1"/>
</dbReference>
<dbReference type="PANTHER" id="PTHR34981:SF1">
    <property type="entry name" value="CELL DIVISION PROTEIN ZAPA"/>
    <property type="match status" value="1"/>
</dbReference>
<reference evidence="12 13" key="2">
    <citation type="submission" date="2018-03" db="EMBL/GenBank/DDBJ databases">
        <authorList>
            <person name="Keele B.F."/>
        </authorList>
    </citation>
    <scope>NUCLEOTIDE SEQUENCE [LARGE SCALE GENOMIC DNA]</scope>
    <source>
        <strain evidence="12 13">D13</strain>
    </source>
</reference>
<reference evidence="12 13" key="1">
    <citation type="submission" date="2018-03" db="EMBL/GenBank/DDBJ databases">
        <title>Ahniella affigens gen. nov., sp. nov., a gammaproteobacterium isolated from sandy soil near a stream.</title>
        <authorList>
            <person name="Ko Y."/>
            <person name="Kim J.-H."/>
        </authorList>
    </citation>
    <scope>NUCLEOTIDE SEQUENCE [LARGE SCALE GENOMIC DNA]</scope>
    <source>
        <strain evidence="12 13">D13</strain>
    </source>
</reference>
<dbReference type="GO" id="GO:0043093">
    <property type="term" value="P:FtsZ-dependent cytokinesis"/>
    <property type="evidence" value="ECO:0007669"/>
    <property type="project" value="TreeGrafter"/>
</dbReference>
<proteinExistence type="inferred from homology"/>
<evidence type="ECO:0000256" key="10">
    <source>
        <dbReference type="ARBA" id="ARBA00026068"/>
    </source>
</evidence>
<evidence type="ECO:0000256" key="9">
    <source>
        <dbReference type="ARBA" id="ARBA00024910"/>
    </source>
</evidence>
<evidence type="ECO:0000256" key="3">
    <source>
        <dbReference type="ARBA" id="ARBA00015195"/>
    </source>
</evidence>
<dbReference type="GO" id="GO:0000917">
    <property type="term" value="P:division septum assembly"/>
    <property type="evidence" value="ECO:0007669"/>
    <property type="project" value="UniProtKB-KW"/>
</dbReference>
<keyword evidence="13" id="KW-1185">Reference proteome</keyword>
<sequence>MSADPISVHILDRDYLVACAPEERAGLIEAARLLDGRMRDLRQASRSAPADRLAVMAALNLAHELLQVRESQKSGDHALNQDLSQLRFKLDAALNGLAKLG</sequence>
<comment type="function">
    <text evidence="9">Activator of cell division through the inhibition of FtsZ GTPase activity, therefore promoting FtsZ assembly into bundles of protofilaments necessary for the formation of the division Z ring. It is recruited early at mid-cell but it is not essential for cell division.</text>
</comment>
<evidence type="ECO:0000313" key="13">
    <source>
        <dbReference type="Proteomes" id="UP000241074"/>
    </source>
</evidence>
<evidence type="ECO:0000256" key="7">
    <source>
        <dbReference type="ARBA" id="ARBA00023210"/>
    </source>
</evidence>
<dbReference type="GO" id="GO:0032153">
    <property type="term" value="C:cell division site"/>
    <property type="evidence" value="ECO:0007669"/>
    <property type="project" value="TreeGrafter"/>
</dbReference>
<keyword evidence="8" id="KW-0131">Cell cycle</keyword>
<dbReference type="KEGG" id="xba:C7S18_22665"/>
<comment type="similarity">
    <text evidence="2">Belongs to the ZapA family. Type 1 subfamily.</text>
</comment>
<keyword evidence="7" id="KW-0717">Septation</keyword>
<accession>A0A2P1PYA0</accession>
<dbReference type="AlphaFoldDB" id="A0A2P1PYA0"/>
<evidence type="ECO:0000256" key="2">
    <source>
        <dbReference type="ARBA" id="ARBA00010074"/>
    </source>
</evidence>
<comment type="subunit">
    <text evidence="10">Homodimer. Interacts with FtsZ.</text>
</comment>
<organism evidence="12 13">
    <name type="scientific">Ahniella affigens</name>
    <dbReference type="NCBI Taxonomy" id="2021234"/>
    <lineage>
        <taxon>Bacteria</taxon>
        <taxon>Pseudomonadati</taxon>
        <taxon>Pseudomonadota</taxon>
        <taxon>Gammaproteobacteria</taxon>
        <taxon>Lysobacterales</taxon>
        <taxon>Rhodanobacteraceae</taxon>
        <taxon>Ahniella</taxon>
    </lineage>
</organism>
<dbReference type="GO" id="GO:0030428">
    <property type="term" value="C:cell septum"/>
    <property type="evidence" value="ECO:0007669"/>
    <property type="project" value="TreeGrafter"/>
</dbReference>
<evidence type="ECO:0000256" key="4">
    <source>
        <dbReference type="ARBA" id="ARBA00022490"/>
    </source>
</evidence>
<name>A0A2P1PYA0_9GAMM</name>
<comment type="subcellular location">
    <subcellularLocation>
        <location evidence="1">Cytoplasm</location>
    </subcellularLocation>
</comment>
<protein>
    <recommendedName>
        <fullName evidence="3">Cell division protein ZapA</fullName>
    </recommendedName>
    <alternativeName>
        <fullName evidence="11">Z ring-associated protein ZapA</fullName>
    </alternativeName>
</protein>
<evidence type="ECO:0000256" key="11">
    <source>
        <dbReference type="ARBA" id="ARBA00033158"/>
    </source>
</evidence>
<evidence type="ECO:0000256" key="5">
    <source>
        <dbReference type="ARBA" id="ARBA00022618"/>
    </source>
</evidence>
<dbReference type="Proteomes" id="UP000241074">
    <property type="component" value="Chromosome"/>
</dbReference>
<dbReference type="EMBL" id="CP027860">
    <property type="protein sequence ID" value="AVP99803.1"/>
    <property type="molecule type" value="Genomic_DNA"/>
</dbReference>
<evidence type="ECO:0000313" key="12">
    <source>
        <dbReference type="EMBL" id="AVP99803.1"/>
    </source>
</evidence>
<keyword evidence="5 12" id="KW-0132">Cell division</keyword>
<dbReference type="InterPro" id="IPR042233">
    <property type="entry name" value="Cell_div_ZapA_N"/>
</dbReference>
<dbReference type="OrthoDB" id="5772359at2"/>
<keyword evidence="6" id="KW-0175">Coiled coil</keyword>
<dbReference type="InterPro" id="IPR007838">
    <property type="entry name" value="Cell_div_ZapA-like"/>
</dbReference>